<dbReference type="Proteomes" id="UP000233140">
    <property type="component" value="Unassembled WGS sequence"/>
</dbReference>
<dbReference type="GeneTree" id="ENSGT00950000182865"/>
<dbReference type="Ensembl" id="ENSMLET00000030623.1">
    <property type="protein sequence ID" value="ENSMLEP00000007317.1"/>
    <property type="gene ID" value="ENSMLEG00000027635.1"/>
</dbReference>
<keyword evidence="2" id="KW-1185">Reference proteome</keyword>
<accession>A0A2K5XVH4</accession>
<name>A0A2K5XVH4_MANLE</name>
<evidence type="ECO:0000313" key="1">
    <source>
        <dbReference type="Ensembl" id="ENSMLEP00000007317.1"/>
    </source>
</evidence>
<protein>
    <submittedName>
        <fullName evidence="1">PHD finger protein 7</fullName>
    </submittedName>
</protein>
<organism evidence="1 2">
    <name type="scientific">Mandrillus leucophaeus</name>
    <name type="common">Drill</name>
    <name type="synonym">Papio leucophaeus</name>
    <dbReference type="NCBI Taxonomy" id="9568"/>
    <lineage>
        <taxon>Eukaryota</taxon>
        <taxon>Metazoa</taxon>
        <taxon>Chordata</taxon>
        <taxon>Craniata</taxon>
        <taxon>Vertebrata</taxon>
        <taxon>Euteleostomi</taxon>
        <taxon>Mammalia</taxon>
        <taxon>Eutheria</taxon>
        <taxon>Euarchontoglires</taxon>
        <taxon>Primates</taxon>
        <taxon>Haplorrhini</taxon>
        <taxon>Catarrhini</taxon>
        <taxon>Cercopithecidae</taxon>
        <taxon>Cercopithecinae</taxon>
        <taxon>Mandrillus</taxon>
    </lineage>
</organism>
<dbReference type="AlphaFoldDB" id="A0A2K5XVH4"/>
<gene>
    <name evidence="1" type="primary">PHF7</name>
</gene>
<evidence type="ECO:0000313" key="2">
    <source>
        <dbReference type="Proteomes" id="UP000233140"/>
    </source>
</evidence>
<reference evidence="1" key="2">
    <citation type="submission" date="2025-09" db="UniProtKB">
        <authorList>
            <consortium name="Ensembl"/>
        </authorList>
    </citation>
    <scope>IDENTIFICATION</scope>
</reference>
<sequence>LQEAGDPEKLGEFLQKDNISVLHLFCLIFISVPQSIQDHRGKGMAIISQNFHLIEKCPTLSALCARKRELLSTARRISVSETSICLVAKKRVAFHNFLESTNHFVTNIAQHRTSNMGIWERKAASCVVKTYPNRVLRTSRAHVVVKPSTTASAYRNMPTHQQSISSNVHSNGNSYSRQEVVPHSVRYMRIPRNPQGLLLS</sequence>
<reference evidence="1" key="1">
    <citation type="submission" date="2025-08" db="UniProtKB">
        <authorList>
            <consortium name="Ensembl"/>
        </authorList>
    </citation>
    <scope>IDENTIFICATION</scope>
</reference>
<proteinExistence type="predicted"/>